<comment type="caution">
    <text evidence="6">The sequence shown here is derived from an EMBL/GenBank/DDBJ whole genome shotgun (WGS) entry which is preliminary data.</text>
</comment>
<proteinExistence type="inferred from homology"/>
<evidence type="ECO:0000256" key="1">
    <source>
        <dbReference type="ARBA" id="ARBA00009437"/>
    </source>
</evidence>
<dbReference type="InterPro" id="IPR000847">
    <property type="entry name" value="LysR_HTH_N"/>
</dbReference>
<dbReference type="AlphaFoldDB" id="A0A9D1Q8Y1"/>
<dbReference type="Gene3D" id="1.10.10.10">
    <property type="entry name" value="Winged helix-like DNA-binding domain superfamily/Winged helix DNA-binding domain"/>
    <property type="match status" value="1"/>
</dbReference>
<evidence type="ECO:0000256" key="2">
    <source>
        <dbReference type="ARBA" id="ARBA00023015"/>
    </source>
</evidence>
<evidence type="ECO:0000256" key="4">
    <source>
        <dbReference type="ARBA" id="ARBA00023163"/>
    </source>
</evidence>
<dbReference type="InterPro" id="IPR036390">
    <property type="entry name" value="WH_DNA-bd_sf"/>
</dbReference>
<dbReference type="GO" id="GO:0003677">
    <property type="term" value="F:DNA binding"/>
    <property type="evidence" value="ECO:0007669"/>
    <property type="project" value="UniProtKB-KW"/>
</dbReference>
<keyword evidence="4" id="KW-0804">Transcription</keyword>
<organism evidence="6 7">
    <name type="scientific">Candidatus Faecalibacterium intestinigallinarum</name>
    <dbReference type="NCBI Taxonomy" id="2838581"/>
    <lineage>
        <taxon>Bacteria</taxon>
        <taxon>Bacillati</taxon>
        <taxon>Bacillota</taxon>
        <taxon>Clostridia</taxon>
        <taxon>Eubacteriales</taxon>
        <taxon>Oscillospiraceae</taxon>
        <taxon>Faecalibacterium</taxon>
    </lineage>
</organism>
<evidence type="ECO:0000313" key="6">
    <source>
        <dbReference type="EMBL" id="HIW08098.1"/>
    </source>
</evidence>
<dbReference type="EMBL" id="DXHQ01000020">
    <property type="protein sequence ID" value="HIW08098.1"/>
    <property type="molecule type" value="Genomic_DNA"/>
</dbReference>
<dbReference type="InterPro" id="IPR036388">
    <property type="entry name" value="WH-like_DNA-bd_sf"/>
</dbReference>
<dbReference type="Gene3D" id="3.40.190.10">
    <property type="entry name" value="Periplasmic binding protein-like II"/>
    <property type="match status" value="2"/>
</dbReference>
<dbReference type="Proteomes" id="UP000823933">
    <property type="component" value="Unassembled WGS sequence"/>
</dbReference>
<dbReference type="GO" id="GO:0032993">
    <property type="term" value="C:protein-DNA complex"/>
    <property type="evidence" value="ECO:0007669"/>
    <property type="project" value="TreeGrafter"/>
</dbReference>
<dbReference type="GO" id="GO:0003700">
    <property type="term" value="F:DNA-binding transcription factor activity"/>
    <property type="evidence" value="ECO:0007669"/>
    <property type="project" value="InterPro"/>
</dbReference>
<evidence type="ECO:0000259" key="5">
    <source>
        <dbReference type="PROSITE" id="PS50931"/>
    </source>
</evidence>
<keyword evidence="2" id="KW-0805">Transcription regulation</keyword>
<reference evidence="6" key="1">
    <citation type="journal article" date="2021" name="PeerJ">
        <title>Extensive microbial diversity within the chicken gut microbiome revealed by metagenomics and culture.</title>
        <authorList>
            <person name="Gilroy R."/>
            <person name="Ravi A."/>
            <person name="Getino M."/>
            <person name="Pursley I."/>
            <person name="Horton D.L."/>
            <person name="Alikhan N.F."/>
            <person name="Baker D."/>
            <person name="Gharbi K."/>
            <person name="Hall N."/>
            <person name="Watson M."/>
            <person name="Adriaenssens E.M."/>
            <person name="Foster-Nyarko E."/>
            <person name="Jarju S."/>
            <person name="Secka A."/>
            <person name="Antonio M."/>
            <person name="Oren A."/>
            <person name="Chaudhuri R.R."/>
            <person name="La Ragione R."/>
            <person name="Hildebrand F."/>
            <person name="Pallen M.J."/>
        </authorList>
    </citation>
    <scope>NUCLEOTIDE SEQUENCE</scope>
    <source>
        <strain evidence="6">ChiHcolR34-3080</strain>
    </source>
</reference>
<evidence type="ECO:0000313" key="7">
    <source>
        <dbReference type="Proteomes" id="UP000823933"/>
    </source>
</evidence>
<dbReference type="PRINTS" id="PR00039">
    <property type="entry name" value="HTHLYSR"/>
</dbReference>
<gene>
    <name evidence="6" type="ORF">H9890_01695</name>
</gene>
<dbReference type="CDD" id="cd05466">
    <property type="entry name" value="PBP2_LTTR_substrate"/>
    <property type="match status" value="1"/>
</dbReference>
<comment type="similarity">
    <text evidence="1">Belongs to the LysR transcriptional regulatory family.</text>
</comment>
<name>A0A9D1Q8Y1_9FIRM</name>
<dbReference type="PANTHER" id="PTHR30346">
    <property type="entry name" value="TRANSCRIPTIONAL DUAL REGULATOR HCAR-RELATED"/>
    <property type="match status" value="1"/>
</dbReference>
<feature type="domain" description="HTH lysR-type" evidence="5">
    <location>
        <begin position="2"/>
        <end position="59"/>
    </location>
</feature>
<dbReference type="InterPro" id="IPR005119">
    <property type="entry name" value="LysR_subst-bd"/>
</dbReference>
<accession>A0A9D1Q8Y1</accession>
<dbReference type="Pfam" id="PF03466">
    <property type="entry name" value="LysR_substrate"/>
    <property type="match status" value="1"/>
</dbReference>
<dbReference type="PANTHER" id="PTHR30346:SF28">
    <property type="entry name" value="HTH-TYPE TRANSCRIPTIONAL REGULATOR CYNR"/>
    <property type="match status" value="1"/>
</dbReference>
<dbReference type="Pfam" id="PF00126">
    <property type="entry name" value="HTH_1"/>
    <property type="match status" value="1"/>
</dbReference>
<dbReference type="SUPFAM" id="SSF53850">
    <property type="entry name" value="Periplasmic binding protein-like II"/>
    <property type="match status" value="1"/>
</dbReference>
<dbReference type="SUPFAM" id="SSF46785">
    <property type="entry name" value="Winged helix' DNA-binding domain"/>
    <property type="match status" value="1"/>
</dbReference>
<evidence type="ECO:0000256" key="3">
    <source>
        <dbReference type="ARBA" id="ARBA00023125"/>
    </source>
</evidence>
<keyword evidence="3" id="KW-0238">DNA-binding</keyword>
<protein>
    <submittedName>
        <fullName evidence="6">LysR family transcriptional regulator</fullName>
    </submittedName>
</protein>
<dbReference type="PROSITE" id="PS50931">
    <property type="entry name" value="HTH_LYSR"/>
    <property type="match status" value="1"/>
</dbReference>
<sequence length="295" mass="33301">MIETEQLVQLAAFARYGTLSKAAEALHISQPSLSRTMQALEGELQASLFVRRKNRLALTEAGELAVRYAEKITAELDEMGRQVRALDRANRCVSIGVCAQVPGHDMTAAFAQADSGAAVACQMESDDAALWEGLRKGEYQIIVVHTRPPEDEELFWFAYRDEKLSLLVPKDHPLAHRTELTHADLEHQNLLLYREIGFWYELSRQNLPSAHFLYTNEWDAFGELAGLGAFPVFVTNAFDVYPLPESSERRRGGVILPIRDEAFYAVYYFVCRAADKPRFQKLIAGLQADFRVQGF</sequence>
<reference evidence="6" key="2">
    <citation type="submission" date="2021-04" db="EMBL/GenBank/DDBJ databases">
        <authorList>
            <person name="Gilroy R."/>
        </authorList>
    </citation>
    <scope>NUCLEOTIDE SEQUENCE</scope>
    <source>
        <strain evidence="6">ChiHcolR34-3080</strain>
    </source>
</reference>